<dbReference type="OrthoDB" id="2150267at2759"/>
<dbReference type="FunFam" id="3.40.50.2300:FF:000063">
    <property type="entry name" value="Gamma-aminobutyric acid type B receptor subunit"/>
    <property type="match status" value="1"/>
</dbReference>
<keyword evidence="16" id="KW-1185">Reference proteome</keyword>
<feature type="transmembrane region" description="Helical" evidence="12">
    <location>
        <begin position="533"/>
        <end position="555"/>
    </location>
</feature>
<dbReference type="PRINTS" id="PR01176">
    <property type="entry name" value="GABABRECEPTR"/>
</dbReference>
<evidence type="ECO:0000313" key="16">
    <source>
        <dbReference type="Proteomes" id="UP000594262"/>
    </source>
</evidence>
<protein>
    <recommendedName>
        <fullName evidence="11">Gamma-aminobutyric acid type B receptor subunit 2</fullName>
    </recommendedName>
</protein>
<evidence type="ECO:0000313" key="15">
    <source>
        <dbReference type="EnsemblMetazoa" id="CLYHEMP023257.1"/>
    </source>
</evidence>
<accession>A0A7M5XH87</accession>
<dbReference type="InterPro" id="IPR000337">
    <property type="entry name" value="GPCR_3"/>
</dbReference>
<keyword evidence="4 13" id="KW-0732">Signal</keyword>
<evidence type="ECO:0000256" key="4">
    <source>
        <dbReference type="ARBA" id="ARBA00022729"/>
    </source>
</evidence>
<dbReference type="InterPro" id="IPR017978">
    <property type="entry name" value="GPCR_3_C"/>
</dbReference>
<dbReference type="PANTHER" id="PTHR10519:SF20">
    <property type="entry name" value="G-PROTEIN COUPLED RECEPTOR 156-RELATED"/>
    <property type="match status" value="1"/>
</dbReference>
<keyword evidence="6" id="KW-0297">G-protein coupled receptor</keyword>
<dbReference type="GO" id="GO:0007214">
    <property type="term" value="P:gamma-aminobutyric acid signaling pathway"/>
    <property type="evidence" value="ECO:0007669"/>
    <property type="project" value="TreeGrafter"/>
</dbReference>
<dbReference type="CDD" id="cd15047">
    <property type="entry name" value="7tmC_GABA-B-like"/>
    <property type="match status" value="1"/>
</dbReference>
<dbReference type="CDD" id="cd06366">
    <property type="entry name" value="PBP1_GABAb_receptor"/>
    <property type="match status" value="1"/>
</dbReference>
<sequence length="891" mass="100263">MSLNMVPCFTTLATILAYAIATETSSSPITATATTTAPSFTVPPAPFPPYDSKNKTKLHIGALVPFLLTRDKLMFHAAMHTAVRLINNDTNMLKDYELVLDYRDSTTLIGFSYLMFYDLVEKGPIKQMLIGPAFARATRAVAELTTRFKLPQVTYATLQKFGAREVPDPEIQQIGVPRVERHFPFLVKATPSLSSFNEAIVKIFQNFKWKRVAILYEYSAQQFFSTAYDLSLRLKSAGIEAVVIQGFSGTILTVDAQLDAILEKDVRIIFGIFSSKGARRIFCQAYKRGIYGSKYQWLTVSTLKSTWWKPVTYNEPQNCTVKQYLTASDGYMSIANTNVRRDGVRSIGGQTAEEIWDLMKRQKAHDYFRYMKEAGFSNEPPPIDNEIKEESAFAFDAVYLAAITLDKIIKTKGKGALMTEYFNESQALYMTDVMLNSSFEGLTGRLHYGGKSGEERQGIVRIQQFRSNYTQVTHNISISRAELHDIGHFDIESKVIDIYDKTGMTLFKGGRVIKDRKTINRIPETYTLTTIGILWGLAAAGLVLCICVLFINVKYRNIRMIKMSSPNINNGIIAGSIICYASVVVYGLDSRFLTPRGIGIACNAVTIALSIGFTLSFGCLFTKTWRIYKIFTAAKTMEKVSIKDTHLYFIITLLVSIDIFVFLLWVFLSPFNVEESELEQIVYQNADVIDSFFYHKCTCEYQLHFTVTMYCYKGFLLIFGLFLAWETRNVKVAVLNDSKYIGMAVYNVCVVSAVGVICASALYNTQHYTTGYLVVTISIFLCTTGTLLLIFVPKIYLLFGKSFDVTYGNVSVRAFSSSFAGKNMRKGTVSHQPSTSIAENPLELSMYEKQRESDLYAHNRFVKANNAKSQHNNSNASNMVGVWAQPRMNSC</sequence>
<feature type="transmembrane region" description="Helical" evidence="12">
    <location>
        <begin position="744"/>
        <end position="763"/>
    </location>
</feature>
<evidence type="ECO:0000256" key="11">
    <source>
        <dbReference type="ARBA" id="ARBA00073785"/>
    </source>
</evidence>
<dbReference type="GO" id="GO:0004965">
    <property type="term" value="F:G protein-coupled GABA receptor activity"/>
    <property type="evidence" value="ECO:0007669"/>
    <property type="project" value="InterPro"/>
</dbReference>
<dbReference type="InterPro" id="IPR002455">
    <property type="entry name" value="GPCR3_GABA-B"/>
</dbReference>
<evidence type="ECO:0000256" key="6">
    <source>
        <dbReference type="ARBA" id="ARBA00023040"/>
    </source>
</evidence>
<dbReference type="Gene3D" id="3.40.50.2300">
    <property type="match status" value="2"/>
</dbReference>
<dbReference type="InterPro" id="IPR028082">
    <property type="entry name" value="Peripla_BP_I"/>
</dbReference>
<name>A0A7M5XH87_9CNID</name>
<evidence type="ECO:0000259" key="14">
    <source>
        <dbReference type="PROSITE" id="PS50259"/>
    </source>
</evidence>
<proteinExistence type="predicted"/>
<evidence type="ECO:0000256" key="5">
    <source>
        <dbReference type="ARBA" id="ARBA00022989"/>
    </source>
</evidence>
<keyword evidence="8" id="KW-0675">Receptor</keyword>
<dbReference type="RefSeq" id="XP_066926185.1">
    <property type="nucleotide sequence ID" value="XM_067070084.1"/>
</dbReference>
<dbReference type="Proteomes" id="UP000594262">
    <property type="component" value="Unplaced"/>
</dbReference>
<dbReference type="EnsemblMetazoa" id="CLYHEMT023257.1">
    <property type="protein sequence ID" value="CLYHEMP023257.1"/>
    <property type="gene ID" value="CLYHEMG023257"/>
</dbReference>
<feature type="signal peptide" evidence="13">
    <location>
        <begin position="1"/>
        <end position="21"/>
    </location>
</feature>
<evidence type="ECO:0000256" key="7">
    <source>
        <dbReference type="ARBA" id="ARBA00023136"/>
    </source>
</evidence>
<dbReference type="PANTHER" id="PTHR10519">
    <property type="entry name" value="GABA-B RECEPTOR"/>
    <property type="match status" value="1"/>
</dbReference>
<feature type="transmembrane region" description="Helical" evidence="12">
    <location>
        <begin position="769"/>
        <end position="792"/>
    </location>
</feature>
<feature type="chain" id="PRO_5029779153" description="Gamma-aminobutyric acid type B receptor subunit 2" evidence="13">
    <location>
        <begin position="22"/>
        <end position="891"/>
    </location>
</feature>
<evidence type="ECO:0000256" key="10">
    <source>
        <dbReference type="ARBA" id="ARBA00023224"/>
    </source>
</evidence>
<evidence type="ECO:0000256" key="12">
    <source>
        <dbReference type="SAM" id="Phobius"/>
    </source>
</evidence>
<evidence type="ECO:0000256" key="2">
    <source>
        <dbReference type="ARBA" id="ARBA00022475"/>
    </source>
</evidence>
<evidence type="ECO:0000256" key="9">
    <source>
        <dbReference type="ARBA" id="ARBA00023180"/>
    </source>
</evidence>
<feature type="transmembrane region" description="Helical" evidence="12">
    <location>
        <begin position="567"/>
        <end position="586"/>
    </location>
</feature>
<dbReference type="GO" id="GO:0038039">
    <property type="term" value="C:G protein-coupled receptor heterodimeric complex"/>
    <property type="evidence" value="ECO:0007669"/>
    <property type="project" value="TreeGrafter"/>
</dbReference>
<dbReference type="InterPro" id="IPR001828">
    <property type="entry name" value="ANF_lig-bd_rcpt"/>
</dbReference>
<feature type="domain" description="G-protein coupled receptors family 3 profile" evidence="14">
    <location>
        <begin position="537"/>
        <end position="799"/>
    </location>
</feature>
<dbReference type="PRINTS" id="PR00248">
    <property type="entry name" value="GPCRMGR"/>
</dbReference>
<keyword evidence="10" id="KW-0807">Transducer</keyword>
<dbReference type="GeneID" id="136813583"/>
<keyword evidence="2" id="KW-1003">Cell membrane</keyword>
<dbReference type="AlphaFoldDB" id="A0A7M5XH87"/>
<keyword evidence="7 12" id="KW-0472">Membrane</keyword>
<keyword evidence="3 12" id="KW-0812">Transmembrane</keyword>
<evidence type="ECO:0000256" key="8">
    <source>
        <dbReference type="ARBA" id="ARBA00023170"/>
    </source>
</evidence>
<evidence type="ECO:0000256" key="3">
    <source>
        <dbReference type="ARBA" id="ARBA00022692"/>
    </source>
</evidence>
<evidence type="ECO:0000256" key="13">
    <source>
        <dbReference type="SAM" id="SignalP"/>
    </source>
</evidence>
<evidence type="ECO:0000256" key="1">
    <source>
        <dbReference type="ARBA" id="ARBA00004651"/>
    </source>
</evidence>
<dbReference type="Pfam" id="PF00003">
    <property type="entry name" value="7tm_3"/>
    <property type="match status" value="1"/>
</dbReference>
<dbReference type="Pfam" id="PF01094">
    <property type="entry name" value="ANF_receptor"/>
    <property type="match status" value="1"/>
</dbReference>
<feature type="transmembrane region" description="Helical" evidence="12">
    <location>
        <begin position="701"/>
        <end position="723"/>
    </location>
</feature>
<keyword evidence="5 12" id="KW-1133">Transmembrane helix</keyword>
<dbReference type="PROSITE" id="PS50259">
    <property type="entry name" value="G_PROTEIN_RECEP_F3_4"/>
    <property type="match status" value="1"/>
</dbReference>
<feature type="transmembrane region" description="Helical" evidence="12">
    <location>
        <begin position="647"/>
        <end position="668"/>
    </location>
</feature>
<comment type="subcellular location">
    <subcellularLocation>
        <location evidence="1">Cell membrane</location>
        <topology evidence="1">Multi-pass membrane protein</topology>
    </subcellularLocation>
</comment>
<reference evidence="15" key="1">
    <citation type="submission" date="2021-01" db="UniProtKB">
        <authorList>
            <consortium name="EnsemblMetazoa"/>
        </authorList>
    </citation>
    <scope>IDENTIFICATION</scope>
</reference>
<dbReference type="SUPFAM" id="SSF53822">
    <property type="entry name" value="Periplasmic binding protein-like I"/>
    <property type="match status" value="1"/>
</dbReference>
<feature type="transmembrane region" description="Helical" evidence="12">
    <location>
        <begin position="598"/>
        <end position="621"/>
    </location>
</feature>
<organism evidence="15 16">
    <name type="scientific">Clytia hemisphaerica</name>
    <dbReference type="NCBI Taxonomy" id="252671"/>
    <lineage>
        <taxon>Eukaryota</taxon>
        <taxon>Metazoa</taxon>
        <taxon>Cnidaria</taxon>
        <taxon>Hydrozoa</taxon>
        <taxon>Hydroidolina</taxon>
        <taxon>Leptothecata</taxon>
        <taxon>Obeliida</taxon>
        <taxon>Clytiidae</taxon>
        <taxon>Clytia</taxon>
    </lineage>
</organism>
<keyword evidence="9" id="KW-0325">Glycoprotein</keyword>